<dbReference type="GO" id="GO:0003677">
    <property type="term" value="F:DNA binding"/>
    <property type="evidence" value="ECO:0007669"/>
    <property type="project" value="InterPro"/>
</dbReference>
<organism evidence="3 4">
    <name type="scientific">Sphingomonas piscis</name>
    <dbReference type="NCBI Taxonomy" id="2714943"/>
    <lineage>
        <taxon>Bacteria</taxon>
        <taxon>Pseudomonadati</taxon>
        <taxon>Pseudomonadota</taxon>
        <taxon>Alphaproteobacteria</taxon>
        <taxon>Sphingomonadales</taxon>
        <taxon>Sphingomonadaceae</taxon>
        <taxon>Sphingomonas</taxon>
    </lineage>
</organism>
<dbReference type="GO" id="GO:0008270">
    <property type="term" value="F:zinc ion binding"/>
    <property type="evidence" value="ECO:0007669"/>
    <property type="project" value="InterPro"/>
</dbReference>
<feature type="region of interest" description="Disordered" evidence="2">
    <location>
        <begin position="125"/>
        <end position="162"/>
    </location>
</feature>
<dbReference type="AlphaFoldDB" id="A0A6G7YQS4"/>
<feature type="compositionally biased region" description="Basic residues" evidence="2">
    <location>
        <begin position="129"/>
        <end position="141"/>
    </location>
</feature>
<accession>A0A6G7YQS4</accession>
<keyword evidence="4" id="KW-1185">Reference proteome</keyword>
<proteinExistence type="inferred from homology"/>
<protein>
    <submittedName>
        <fullName evidence="3">MucR family transcriptional regulator</fullName>
    </submittedName>
</protein>
<dbReference type="GO" id="GO:0006355">
    <property type="term" value="P:regulation of DNA-templated transcription"/>
    <property type="evidence" value="ECO:0007669"/>
    <property type="project" value="InterPro"/>
</dbReference>
<dbReference type="Proteomes" id="UP000503222">
    <property type="component" value="Chromosome"/>
</dbReference>
<dbReference type="EMBL" id="CP049869">
    <property type="protein sequence ID" value="QIK79086.1"/>
    <property type="molecule type" value="Genomic_DNA"/>
</dbReference>
<gene>
    <name evidence="3" type="ORF">G7077_09455</name>
</gene>
<sequence>MQGTHQSEEALDTNTDLTELTADIVAAHVANNSVAIGDVGNLIQLVYSTLSSLGKDPGDALTPKTPLVPVRASVKPDFIVCMECGRKQKTLKRHLQTAHGMTPDQYRSDYGLPDTYPMTAPNYSEQRKALAKTHNLGRKPKNSVSAKEPKATRPRRRLSIKS</sequence>
<evidence type="ECO:0000313" key="3">
    <source>
        <dbReference type="EMBL" id="QIK79086.1"/>
    </source>
</evidence>
<dbReference type="KEGG" id="spii:G7077_09455"/>
<evidence type="ECO:0000256" key="1">
    <source>
        <dbReference type="ARBA" id="ARBA00007031"/>
    </source>
</evidence>
<dbReference type="Gene3D" id="1.10.10.1550">
    <property type="entry name" value="ROS/MUCR transcriptional regulator protein"/>
    <property type="match status" value="1"/>
</dbReference>
<dbReference type="RefSeq" id="WP_166411477.1">
    <property type="nucleotide sequence ID" value="NZ_CP049869.1"/>
</dbReference>
<evidence type="ECO:0000256" key="2">
    <source>
        <dbReference type="SAM" id="MobiDB-lite"/>
    </source>
</evidence>
<evidence type="ECO:0000313" key="4">
    <source>
        <dbReference type="Proteomes" id="UP000503222"/>
    </source>
</evidence>
<reference evidence="3 4" key="1">
    <citation type="submission" date="2020-03" db="EMBL/GenBank/DDBJ databases">
        <title>Sphingomonas sp. nov., isolated from fish.</title>
        <authorList>
            <person name="Hyun D.-W."/>
            <person name="Bae J.-W."/>
        </authorList>
    </citation>
    <scope>NUCLEOTIDE SEQUENCE [LARGE SCALE GENOMIC DNA]</scope>
    <source>
        <strain evidence="3 4">HDW15B</strain>
    </source>
</reference>
<dbReference type="InterPro" id="IPR041920">
    <property type="entry name" value="ROS/MUCR_sf"/>
</dbReference>
<comment type="similarity">
    <text evidence="1">Belongs to the ros/MucR family.</text>
</comment>
<dbReference type="InterPro" id="IPR008807">
    <property type="entry name" value="ROS_MUCR"/>
</dbReference>
<feature type="compositionally biased region" description="Basic residues" evidence="2">
    <location>
        <begin position="152"/>
        <end position="162"/>
    </location>
</feature>
<dbReference type="Pfam" id="PF05443">
    <property type="entry name" value="ROS_MUCR"/>
    <property type="match status" value="1"/>
</dbReference>
<name>A0A6G7YQS4_9SPHN</name>